<dbReference type="InterPro" id="IPR051419">
    <property type="entry name" value="Lys/N-term_MeTrsfase_sf"/>
</dbReference>
<dbReference type="GO" id="GO:0008168">
    <property type="term" value="F:methyltransferase activity"/>
    <property type="evidence" value="ECO:0007669"/>
    <property type="project" value="UniProtKB-KW"/>
</dbReference>
<dbReference type="EMBL" id="MFJN01000023">
    <property type="protein sequence ID" value="OGG21378.1"/>
    <property type="molecule type" value="Genomic_DNA"/>
</dbReference>
<accession>A0A1F6A9K5</accession>
<comment type="caution">
    <text evidence="4">The sequence shown here is derived from an EMBL/GenBank/DDBJ whole genome shotgun (WGS) entry which is preliminary data.</text>
</comment>
<keyword evidence="2" id="KW-0489">Methyltransferase</keyword>
<dbReference type="STRING" id="1798384.A3D03_05660"/>
<dbReference type="CDD" id="cd02440">
    <property type="entry name" value="AdoMet_MTases"/>
    <property type="match status" value="1"/>
</dbReference>
<comment type="similarity">
    <text evidence="1">Belongs to the methyltransferase superfamily.</text>
</comment>
<dbReference type="PANTHER" id="PTHR12176:SF59">
    <property type="entry name" value="METHYLTRANSFERASE DOMAIN-CONTAINING PROTEIN-RELATED"/>
    <property type="match status" value="1"/>
</dbReference>
<evidence type="ECO:0000256" key="1">
    <source>
        <dbReference type="ARBA" id="ARBA00008361"/>
    </source>
</evidence>
<evidence type="ECO:0000313" key="4">
    <source>
        <dbReference type="EMBL" id="OGG21378.1"/>
    </source>
</evidence>
<evidence type="ECO:0000313" key="5">
    <source>
        <dbReference type="Proteomes" id="UP000177092"/>
    </source>
</evidence>
<dbReference type="AlphaFoldDB" id="A0A1F6A9K5"/>
<evidence type="ECO:0000256" key="2">
    <source>
        <dbReference type="ARBA" id="ARBA00022603"/>
    </source>
</evidence>
<proteinExistence type="inferred from homology"/>
<keyword evidence="3" id="KW-0808">Transferase</keyword>
<dbReference type="SUPFAM" id="SSF53335">
    <property type="entry name" value="S-adenosyl-L-methionine-dependent methyltransferases"/>
    <property type="match status" value="1"/>
</dbReference>
<dbReference type="InterPro" id="IPR029063">
    <property type="entry name" value="SAM-dependent_MTases_sf"/>
</dbReference>
<dbReference type="Gene3D" id="3.40.50.150">
    <property type="entry name" value="Vaccinia Virus protein VP39"/>
    <property type="match status" value="1"/>
</dbReference>
<name>A0A1F6A9K5_9BACT</name>
<dbReference type="Proteomes" id="UP000177092">
    <property type="component" value="Unassembled WGS sequence"/>
</dbReference>
<dbReference type="GO" id="GO:0032259">
    <property type="term" value="P:methylation"/>
    <property type="evidence" value="ECO:0007669"/>
    <property type="project" value="UniProtKB-KW"/>
</dbReference>
<gene>
    <name evidence="4" type="ORF">A3D03_05660</name>
</gene>
<dbReference type="Pfam" id="PF01564">
    <property type="entry name" value="Spermine_synth"/>
    <property type="match status" value="1"/>
</dbReference>
<reference evidence="4 5" key="1">
    <citation type="journal article" date="2016" name="Nat. Commun.">
        <title>Thousands of microbial genomes shed light on interconnected biogeochemical processes in an aquifer system.</title>
        <authorList>
            <person name="Anantharaman K."/>
            <person name="Brown C.T."/>
            <person name="Hug L.A."/>
            <person name="Sharon I."/>
            <person name="Castelle C.J."/>
            <person name="Probst A.J."/>
            <person name="Thomas B.C."/>
            <person name="Singh A."/>
            <person name="Wilkins M.J."/>
            <person name="Karaoz U."/>
            <person name="Brodie E.L."/>
            <person name="Williams K.H."/>
            <person name="Hubbard S.S."/>
            <person name="Banfield J.F."/>
        </authorList>
    </citation>
    <scope>NUCLEOTIDE SEQUENCE [LARGE SCALE GENOMIC DNA]</scope>
</reference>
<protein>
    <submittedName>
        <fullName evidence="4">Uncharacterized protein</fullName>
    </submittedName>
</protein>
<dbReference type="PANTHER" id="PTHR12176">
    <property type="entry name" value="SAM-DEPENDENT METHYLTRANSFERASE SUPERFAMILY PROTEIN"/>
    <property type="match status" value="1"/>
</dbReference>
<sequence length="212" mass="24589">MTFWRFWQKSNPVFPSLINGRITIGRSYRKMTLFANNIPQSGGEYVFMWKKVLKSLDQSLFQLKNCLVLGVGGGTVIKELINNYPQLNIKGVEIDPVMIEVGLKHFGLKSHKNIKIVTHDAVDFISYEKGRKYDLIIVDLYLGLFNPPSVRTKVFLKNLKRIMKSHGAVLYNSHYQKIKHYEYENFTGLTSSIFSRVEEVFAYPRNKILKFS</sequence>
<organism evidence="4 5">
    <name type="scientific">Candidatus Gottesmanbacteria bacterium RIFCSPHIGHO2_02_FULL_40_13</name>
    <dbReference type="NCBI Taxonomy" id="1798384"/>
    <lineage>
        <taxon>Bacteria</taxon>
        <taxon>Candidatus Gottesmaniibacteriota</taxon>
    </lineage>
</organism>
<evidence type="ECO:0000256" key="3">
    <source>
        <dbReference type="ARBA" id="ARBA00022679"/>
    </source>
</evidence>